<keyword evidence="6" id="KW-0732">Signal</keyword>
<feature type="chain" id="PRO_5013309887" evidence="6">
    <location>
        <begin position="24"/>
        <end position="317"/>
    </location>
</feature>
<proteinExistence type="predicted"/>
<feature type="region of interest" description="Disordered" evidence="5">
    <location>
        <begin position="26"/>
        <end position="53"/>
    </location>
</feature>
<dbReference type="PANTHER" id="PTHR47737">
    <property type="entry name" value="GLYCINE BETAINE/PROLINE BETAINE TRANSPORT SYSTEM PERMEASE PROTEIN PROW"/>
    <property type="match status" value="1"/>
</dbReference>
<evidence type="ECO:0000313" key="9">
    <source>
        <dbReference type="Proteomes" id="UP000224915"/>
    </source>
</evidence>
<dbReference type="OrthoDB" id="9787902at2"/>
<sequence length="317" mass="34192">MTRSTRRTFAAGSAVLALGLTLAACSTDSGDSTEDGADETTEETTDAEAGAANEDEMEVHIGIPSGWDEGIAVSHLWKSMLEDEGYTVETTTADIGVLFTGLAGGDFDLMFDGWLPLTHASYWEEYGDDLTDLGVWYDNAKLTIAVNEDSPAQSLADLAEMADEYDNRLVGIEPGAGLTATTQDAVIPTYGLEGMEYVTSSTPAMLAELDSRTSAGENVVVTLWRPHWAYDAYPIRDLEDPEGTLGEAEEIHTFGSGDIAETHPTLVSWIESFTLADDQLFEIENMMFNSDEFGEDYDAAAAAWLEANPDFAEGLKG</sequence>
<dbReference type="GO" id="GO:0005275">
    <property type="term" value="F:amine transmembrane transporter activity"/>
    <property type="evidence" value="ECO:0007669"/>
    <property type="project" value="TreeGrafter"/>
</dbReference>
<feature type="domain" description="ABC-type glycine betaine transport system substrate-binding" evidence="7">
    <location>
        <begin position="59"/>
        <end position="306"/>
    </location>
</feature>
<evidence type="ECO:0000256" key="4">
    <source>
        <dbReference type="ARBA" id="ARBA00023136"/>
    </source>
</evidence>
<dbReference type="RefSeq" id="WP_098469344.1">
    <property type="nucleotide sequence ID" value="NZ_PDJD01000001.1"/>
</dbReference>
<evidence type="ECO:0000313" key="8">
    <source>
        <dbReference type="EMBL" id="PFG20341.1"/>
    </source>
</evidence>
<evidence type="ECO:0000256" key="6">
    <source>
        <dbReference type="SAM" id="SignalP"/>
    </source>
</evidence>
<dbReference type="CDD" id="cd13639">
    <property type="entry name" value="PBP2_OpuAC_like"/>
    <property type="match status" value="1"/>
</dbReference>
<keyword evidence="3" id="KW-1003">Cell membrane</keyword>
<feature type="compositionally biased region" description="Acidic residues" evidence="5">
    <location>
        <begin position="31"/>
        <end position="46"/>
    </location>
</feature>
<dbReference type="GO" id="GO:0031460">
    <property type="term" value="P:glycine betaine transport"/>
    <property type="evidence" value="ECO:0007669"/>
    <property type="project" value="TreeGrafter"/>
</dbReference>
<dbReference type="SUPFAM" id="SSF53850">
    <property type="entry name" value="Periplasmic binding protein-like II"/>
    <property type="match status" value="1"/>
</dbReference>
<dbReference type="InterPro" id="IPR007210">
    <property type="entry name" value="ABC_Gly_betaine_transp_sub-bd"/>
</dbReference>
<dbReference type="Gene3D" id="3.40.190.10">
    <property type="entry name" value="Periplasmic binding protein-like II"/>
    <property type="match status" value="1"/>
</dbReference>
<dbReference type="GO" id="GO:0015226">
    <property type="term" value="F:carnitine transmembrane transporter activity"/>
    <property type="evidence" value="ECO:0007669"/>
    <property type="project" value="TreeGrafter"/>
</dbReference>
<evidence type="ECO:0000256" key="1">
    <source>
        <dbReference type="ARBA" id="ARBA00004236"/>
    </source>
</evidence>
<comment type="caution">
    <text evidence="8">The sequence shown here is derived from an EMBL/GenBank/DDBJ whole genome shotgun (WGS) entry which is preliminary data.</text>
</comment>
<gene>
    <name evidence="8" type="ORF">ATL40_1939</name>
</gene>
<dbReference type="EMBL" id="PDJD01000001">
    <property type="protein sequence ID" value="PFG20341.1"/>
    <property type="molecule type" value="Genomic_DNA"/>
</dbReference>
<dbReference type="PROSITE" id="PS51257">
    <property type="entry name" value="PROKAR_LIPOPROTEIN"/>
    <property type="match status" value="1"/>
</dbReference>
<evidence type="ECO:0000256" key="3">
    <source>
        <dbReference type="ARBA" id="ARBA00022475"/>
    </source>
</evidence>
<reference evidence="8 9" key="1">
    <citation type="submission" date="2017-10" db="EMBL/GenBank/DDBJ databases">
        <title>Sequencing the genomes of 1000 actinobacteria strains.</title>
        <authorList>
            <person name="Klenk H.-P."/>
        </authorList>
    </citation>
    <scope>NUCLEOTIDE SEQUENCE [LARGE SCALE GENOMIC DNA]</scope>
    <source>
        <strain evidence="8 9">DSM 21801</strain>
    </source>
</reference>
<protein>
    <submittedName>
        <fullName evidence="8">Glycine betaine/proline transport system substrate-binding protein</fullName>
    </submittedName>
</protein>
<organism evidence="8 9">
    <name type="scientific">Serinibacter salmoneus</name>
    <dbReference type="NCBI Taxonomy" id="556530"/>
    <lineage>
        <taxon>Bacteria</taxon>
        <taxon>Bacillati</taxon>
        <taxon>Actinomycetota</taxon>
        <taxon>Actinomycetes</taxon>
        <taxon>Micrococcales</taxon>
        <taxon>Beutenbergiaceae</taxon>
        <taxon>Serinibacter</taxon>
    </lineage>
</organism>
<dbReference type="AlphaFoldDB" id="A0A2A9D1U1"/>
<accession>A0A2A9D1U1</accession>
<dbReference type="Proteomes" id="UP000224915">
    <property type="component" value="Unassembled WGS sequence"/>
</dbReference>
<evidence type="ECO:0000256" key="5">
    <source>
        <dbReference type="SAM" id="MobiDB-lite"/>
    </source>
</evidence>
<feature type="signal peptide" evidence="6">
    <location>
        <begin position="1"/>
        <end position="23"/>
    </location>
</feature>
<keyword evidence="2" id="KW-0813">Transport</keyword>
<evidence type="ECO:0000259" key="7">
    <source>
        <dbReference type="Pfam" id="PF04069"/>
    </source>
</evidence>
<name>A0A2A9D1U1_9MICO</name>
<dbReference type="Pfam" id="PF04069">
    <property type="entry name" value="OpuAC"/>
    <property type="match status" value="1"/>
</dbReference>
<dbReference type="GO" id="GO:0015871">
    <property type="term" value="P:choline transport"/>
    <property type="evidence" value="ECO:0007669"/>
    <property type="project" value="TreeGrafter"/>
</dbReference>
<evidence type="ECO:0000256" key="2">
    <source>
        <dbReference type="ARBA" id="ARBA00022448"/>
    </source>
</evidence>
<keyword evidence="4" id="KW-0472">Membrane</keyword>
<dbReference type="GO" id="GO:0043190">
    <property type="term" value="C:ATP-binding cassette (ABC) transporter complex"/>
    <property type="evidence" value="ECO:0007669"/>
    <property type="project" value="InterPro"/>
</dbReference>
<keyword evidence="9" id="KW-1185">Reference proteome</keyword>
<dbReference type="PANTHER" id="PTHR47737:SF1">
    <property type="entry name" value="GLYCINE BETAINE_PROLINE BETAINE TRANSPORT SYSTEM PERMEASE PROTEIN PROW"/>
    <property type="match status" value="1"/>
</dbReference>
<comment type="subcellular location">
    <subcellularLocation>
        <location evidence="1">Cell membrane</location>
    </subcellularLocation>
</comment>
<dbReference type="Gene3D" id="3.40.190.100">
    <property type="entry name" value="Glycine betaine-binding periplasmic protein, domain 2"/>
    <property type="match status" value="1"/>
</dbReference>